<feature type="compositionally biased region" description="Basic and acidic residues" evidence="1">
    <location>
        <begin position="50"/>
        <end position="64"/>
    </location>
</feature>
<protein>
    <recommendedName>
        <fullName evidence="4">DUF4283 domain-containing protein</fullName>
    </recommendedName>
</protein>
<feature type="region of interest" description="Disordered" evidence="1">
    <location>
        <begin position="382"/>
        <end position="410"/>
    </location>
</feature>
<feature type="region of interest" description="Disordered" evidence="1">
    <location>
        <begin position="1"/>
        <end position="22"/>
    </location>
</feature>
<dbReference type="AlphaFoldDB" id="A0ABD3I7Z5"/>
<evidence type="ECO:0000313" key="2">
    <source>
        <dbReference type="EMBL" id="KAL3698575.1"/>
    </source>
</evidence>
<evidence type="ECO:0008006" key="4">
    <source>
        <dbReference type="Google" id="ProtNLM"/>
    </source>
</evidence>
<keyword evidence="3" id="KW-1185">Reference proteome</keyword>
<dbReference type="EMBL" id="JBJQOH010000002">
    <property type="protein sequence ID" value="KAL3698575.1"/>
    <property type="molecule type" value="Genomic_DNA"/>
</dbReference>
<accession>A0ABD3I7Z5</accession>
<feature type="compositionally biased region" description="Low complexity" evidence="1">
    <location>
        <begin position="7"/>
        <end position="17"/>
    </location>
</feature>
<evidence type="ECO:0000256" key="1">
    <source>
        <dbReference type="SAM" id="MobiDB-lite"/>
    </source>
</evidence>
<feature type="region of interest" description="Disordered" evidence="1">
    <location>
        <begin position="45"/>
        <end position="71"/>
    </location>
</feature>
<feature type="compositionally biased region" description="Basic and acidic residues" evidence="1">
    <location>
        <begin position="398"/>
        <end position="410"/>
    </location>
</feature>
<name>A0ABD3I7Z5_9MARC</name>
<reference evidence="2 3" key="1">
    <citation type="submission" date="2024-09" db="EMBL/GenBank/DDBJ databases">
        <title>Chromosome-scale assembly of Riccia sorocarpa.</title>
        <authorList>
            <person name="Paukszto L."/>
        </authorList>
    </citation>
    <scope>NUCLEOTIDE SEQUENCE [LARGE SCALE GENOMIC DNA]</scope>
    <source>
        <strain evidence="2">LP-2024</strain>
        <tissue evidence="2">Aerial parts of the thallus</tissue>
    </source>
</reference>
<sequence length="410" mass="44960">MLLAEFSKGGSSQQSGKRAVLGETSRGNIEVCNNVSLSGASILAGKHGSVGRDDDRRVESDTRMSADQTANPSGFRAWRSFRTLDQSHASGVRTEEVAVDGTDMHENLSPEDWGQGISWAMIAGEMAVMQECLQSEEGVAADIRVITLDLENASSKMGRLRKTEVLLQALESSPSRDRVVAWERETMVHKQGVTICQIKALSKKEFLILFGSEREKLEILARPPHFLDGKVIRMFDWIYKDQAKTTAHLRAAWVELRDLPPCLEDQVMLILNALGPVVHHAVDKQNTRTPQNRRASGGKAGSILISQVVVRGSDGFEEVGARRKSKQSASKTTSDGNYVGTANRFSALQMEDGGSDREPGEIDPSDTIQVDLETVVLELFVGTGMKDQGEEPPPSWETRLKEAESREGVA</sequence>
<comment type="caution">
    <text evidence="2">The sequence shown here is derived from an EMBL/GenBank/DDBJ whole genome shotgun (WGS) entry which is preliminary data.</text>
</comment>
<evidence type="ECO:0000313" key="3">
    <source>
        <dbReference type="Proteomes" id="UP001633002"/>
    </source>
</evidence>
<dbReference type="Proteomes" id="UP001633002">
    <property type="component" value="Unassembled WGS sequence"/>
</dbReference>
<feature type="compositionally biased region" description="Polar residues" evidence="1">
    <location>
        <begin position="327"/>
        <end position="336"/>
    </location>
</feature>
<gene>
    <name evidence="2" type="ORF">R1sor_012651</name>
</gene>
<organism evidence="2 3">
    <name type="scientific">Riccia sorocarpa</name>
    <dbReference type="NCBI Taxonomy" id="122646"/>
    <lineage>
        <taxon>Eukaryota</taxon>
        <taxon>Viridiplantae</taxon>
        <taxon>Streptophyta</taxon>
        <taxon>Embryophyta</taxon>
        <taxon>Marchantiophyta</taxon>
        <taxon>Marchantiopsida</taxon>
        <taxon>Marchantiidae</taxon>
        <taxon>Marchantiales</taxon>
        <taxon>Ricciaceae</taxon>
        <taxon>Riccia</taxon>
    </lineage>
</organism>
<proteinExistence type="predicted"/>
<feature type="region of interest" description="Disordered" evidence="1">
    <location>
        <begin position="316"/>
        <end position="342"/>
    </location>
</feature>